<comment type="caution">
    <text evidence="1">The sequence shown here is derived from an EMBL/GenBank/DDBJ whole genome shotgun (WGS) entry which is preliminary data.</text>
</comment>
<sequence length="409" mass="44664">MSVDKTPVLSHESLHPGLLTLEFVGGSEVQPVLADGKAPESSLPSVVLPIGQLRFEYKTSSGIPYKDDTDYVLVVDAVTPRHPVWLIWDRLATHKEDRNYIPPDELGPVFKGVGKNFDAAQTLPSINDWLESYGNLDFNQLEESIKATGLIGFVKAKEATSAYVTELLGQAQSQVASDTMGKNEISEARFAEIKAAVGDHYGVHLAVYLQKLEEATARDNSLDAFLLRAFRVDHTPPPSPLESLQKLAVVDCADIEALSDCDIDLGFHPKCTFDLVTNGEVKYSVRPDSVALGSPALESDFHLCLRAIKASTPAGTGDSLPNLVLPVGVLQKSLKRRLSIDEPDWFETGYVIIADAVAPGHPVWLIYNRNQRDESTGDPCIVDPSRQPLVFEGIGHNFNAAQIFPSVHD</sequence>
<dbReference type="AlphaFoldDB" id="A0A8H5TD99"/>
<dbReference type="Proteomes" id="UP000562682">
    <property type="component" value="Unassembled WGS sequence"/>
</dbReference>
<name>A0A8H5TD99_9HYPO</name>
<evidence type="ECO:0000313" key="2">
    <source>
        <dbReference type="Proteomes" id="UP000562682"/>
    </source>
</evidence>
<reference evidence="1 2" key="1">
    <citation type="submission" date="2020-05" db="EMBL/GenBank/DDBJ databases">
        <title>Identification and distribution of gene clusters putatively required for synthesis of sphingolipid metabolism inhibitors in phylogenetically diverse species of the filamentous fungus Fusarium.</title>
        <authorList>
            <person name="Kim H.-S."/>
            <person name="Busman M."/>
            <person name="Brown D.W."/>
            <person name="Divon H."/>
            <person name="Uhlig S."/>
            <person name="Proctor R.H."/>
        </authorList>
    </citation>
    <scope>NUCLEOTIDE SEQUENCE [LARGE SCALE GENOMIC DNA]</scope>
    <source>
        <strain evidence="1 2">NRRL 25311</strain>
    </source>
</reference>
<organism evidence="1 2">
    <name type="scientific">Fusarium denticulatum</name>
    <dbReference type="NCBI Taxonomy" id="48507"/>
    <lineage>
        <taxon>Eukaryota</taxon>
        <taxon>Fungi</taxon>
        <taxon>Dikarya</taxon>
        <taxon>Ascomycota</taxon>
        <taxon>Pezizomycotina</taxon>
        <taxon>Sordariomycetes</taxon>
        <taxon>Hypocreomycetidae</taxon>
        <taxon>Hypocreales</taxon>
        <taxon>Nectriaceae</taxon>
        <taxon>Fusarium</taxon>
        <taxon>Fusarium fujikuroi species complex</taxon>
    </lineage>
</organism>
<protein>
    <submittedName>
        <fullName evidence="1">Uncharacterized protein</fullName>
    </submittedName>
</protein>
<accession>A0A8H5TD99</accession>
<keyword evidence="2" id="KW-1185">Reference proteome</keyword>
<evidence type="ECO:0000313" key="1">
    <source>
        <dbReference type="EMBL" id="KAF5666989.1"/>
    </source>
</evidence>
<gene>
    <name evidence="1" type="ORF">FDENT_12188</name>
</gene>
<dbReference type="EMBL" id="JAAOAK010000408">
    <property type="protein sequence ID" value="KAF5666989.1"/>
    <property type="molecule type" value="Genomic_DNA"/>
</dbReference>
<proteinExistence type="predicted"/>